<evidence type="ECO:0000313" key="8">
    <source>
        <dbReference type="Proteomes" id="UP000256661"/>
    </source>
</evidence>
<dbReference type="PANTHER" id="PTHR47359">
    <property type="entry name" value="PEPTIDOGLYCAN DL-ENDOPEPTIDASE CWLO"/>
    <property type="match status" value="1"/>
</dbReference>
<dbReference type="Proteomes" id="UP000256661">
    <property type="component" value="Unassembled WGS sequence"/>
</dbReference>
<evidence type="ECO:0000256" key="3">
    <source>
        <dbReference type="ARBA" id="ARBA00022801"/>
    </source>
</evidence>
<dbReference type="PANTHER" id="PTHR47359:SF3">
    <property type="entry name" value="NLP_P60 DOMAIN-CONTAINING PROTEIN-RELATED"/>
    <property type="match status" value="1"/>
</dbReference>
<proteinExistence type="inferred from homology"/>
<dbReference type="GO" id="GO:0006508">
    <property type="term" value="P:proteolysis"/>
    <property type="evidence" value="ECO:0007669"/>
    <property type="project" value="UniProtKB-KW"/>
</dbReference>
<evidence type="ECO:0000259" key="6">
    <source>
        <dbReference type="PROSITE" id="PS51935"/>
    </source>
</evidence>
<protein>
    <submittedName>
        <fullName evidence="7">NlpC/P60 family protein</fullName>
    </submittedName>
</protein>
<feature type="region of interest" description="Disordered" evidence="5">
    <location>
        <begin position="30"/>
        <end position="158"/>
    </location>
</feature>
<name>A0A3D9T3V3_9ACTN</name>
<dbReference type="SUPFAM" id="SSF54001">
    <property type="entry name" value="Cysteine proteinases"/>
    <property type="match status" value="1"/>
</dbReference>
<dbReference type="AlphaFoldDB" id="A0A3D9T3V3"/>
<keyword evidence="3" id="KW-0378">Hydrolase</keyword>
<keyword evidence="2" id="KW-0645">Protease</keyword>
<feature type="domain" description="NlpC/P60" evidence="6">
    <location>
        <begin position="187"/>
        <end position="305"/>
    </location>
</feature>
<evidence type="ECO:0000256" key="1">
    <source>
        <dbReference type="ARBA" id="ARBA00007074"/>
    </source>
</evidence>
<feature type="compositionally biased region" description="Basic and acidic residues" evidence="5">
    <location>
        <begin position="81"/>
        <end position="94"/>
    </location>
</feature>
<evidence type="ECO:0000256" key="5">
    <source>
        <dbReference type="SAM" id="MobiDB-lite"/>
    </source>
</evidence>
<dbReference type="GO" id="GO:0008234">
    <property type="term" value="F:cysteine-type peptidase activity"/>
    <property type="evidence" value="ECO:0007669"/>
    <property type="project" value="UniProtKB-KW"/>
</dbReference>
<comment type="similarity">
    <text evidence="1">Belongs to the peptidase C40 family.</text>
</comment>
<dbReference type="EMBL" id="QTTT01000001">
    <property type="protein sequence ID" value="REE98491.1"/>
    <property type="molecule type" value="Genomic_DNA"/>
</dbReference>
<keyword evidence="4" id="KW-0788">Thiol protease</keyword>
<dbReference type="InterPro" id="IPR051794">
    <property type="entry name" value="PG_Endopeptidase_C40"/>
</dbReference>
<dbReference type="Gene3D" id="3.90.1720.10">
    <property type="entry name" value="endopeptidase domain like (from Nostoc punctiforme)"/>
    <property type="match status" value="1"/>
</dbReference>
<comment type="caution">
    <text evidence="7">The sequence shown here is derived from an EMBL/GenBank/DDBJ whole genome shotgun (WGS) entry which is preliminary data.</text>
</comment>
<dbReference type="Pfam" id="PF00877">
    <property type="entry name" value="NLPC_P60"/>
    <property type="match status" value="1"/>
</dbReference>
<dbReference type="InterPro" id="IPR038765">
    <property type="entry name" value="Papain-like_cys_pep_sf"/>
</dbReference>
<evidence type="ECO:0000256" key="2">
    <source>
        <dbReference type="ARBA" id="ARBA00022670"/>
    </source>
</evidence>
<organism evidence="7 8">
    <name type="scientific">Thermomonospora umbrina</name>
    <dbReference type="NCBI Taxonomy" id="111806"/>
    <lineage>
        <taxon>Bacteria</taxon>
        <taxon>Bacillati</taxon>
        <taxon>Actinomycetota</taxon>
        <taxon>Actinomycetes</taxon>
        <taxon>Streptosporangiales</taxon>
        <taxon>Thermomonosporaceae</taxon>
        <taxon>Thermomonospora</taxon>
    </lineage>
</organism>
<dbReference type="RefSeq" id="WP_245974462.1">
    <property type="nucleotide sequence ID" value="NZ_QTTT01000001.1"/>
</dbReference>
<sequence length="315" mass="33710">MSIPLKAICGAATLAFALTPGIREAHAAEHTGASGALPEESGGEQGMLSPPSRGRRPVLGPVDPIRPGKGGPAGPPTVRGAEFRPDHETQDTHPEQALPPQAMPPHAGPQAGPEHAAPAQSGAEEAEFEQAEPGGHAGPLLPAGPTGPISQGGLHGRGMGAHLHAQALAWRQRAARAKRARLIAQWQGRADRAVNFAMAQRGKPYRWGGTGPYGYDCSGLVQRAWRRAGVTIPRVTHDQYRGIRKKVQRRNLRPGDLLLFNGLRHVGMYVGDGRFVHAPRPGRSITTERLRGYYARSYVGAVRPAWPRLPEIPTH</sequence>
<gene>
    <name evidence="7" type="ORF">DFJ69_3980</name>
</gene>
<keyword evidence="8" id="KW-1185">Reference proteome</keyword>
<reference evidence="7 8" key="1">
    <citation type="submission" date="2018-08" db="EMBL/GenBank/DDBJ databases">
        <title>Sequencing the genomes of 1000 actinobacteria strains.</title>
        <authorList>
            <person name="Klenk H.-P."/>
        </authorList>
    </citation>
    <scope>NUCLEOTIDE SEQUENCE [LARGE SCALE GENOMIC DNA]</scope>
    <source>
        <strain evidence="7 8">DSM 43927</strain>
    </source>
</reference>
<evidence type="ECO:0000256" key="4">
    <source>
        <dbReference type="ARBA" id="ARBA00022807"/>
    </source>
</evidence>
<feature type="compositionally biased region" description="Low complexity" evidence="5">
    <location>
        <begin position="138"/>
        <end position="148"/>
    </location>
</feature>
<dbReference type="InterPro" id="IPR000064">
    <property type="entry name" value="NLP_P60_dom"/>
</dbReference>
<dbReference type="PROSITE" id="PS51935">
    <property type="entry name" value="NLPC_P60"/>
    <property type="match status" value="1"/>
</dbReference>
<accession>A0A3D9T3V3</accession>
<evidence type="ECO:0000313" key="7">
    <source>
        <dbReference type="EMBL" id="REE98491.1"/>
    </source>
</evidence>